<dbReference type="PROSITE" id="PS50911">
    <property type="entry name" value="CHAP"/>
    <property type="match status" value="1"/>
</dbReference>
<evidence type="ECO:0000259" key="3">
    <source>
        <dbReference type="PROSITE" id="PS50911"/>
    </source>
</evidence>
<feature type="domain" description="Peptidase C51" evidence="3">
    <location>
        <begin position="77"/>
        <end position="205"/>
    </location>
</feature>
<keyword evidence="5" id="KW-1185">Reference proteome</keyword>
<feature type="region of interest" description="Disordered" evidence="1">
    <location>
        <begin position="47"/>
        <end position="85"/>
    </location>
</feature>
<sequence>MNPTFFLCTLAVIISSCLIQATLSTNPHPNDLQPRYYYSYKYSWSSNGGDSGGNDDSKSRSRSTQYKNNNNRHGKPGSSKNNGYSGTQDKGRLVFQFDNGQCTDWADARYAQLTGHHVSWSGDARTWANKARNTPGWSVSTRPIKPSIIVLQPGVQGAGGAGHVAVVESIKSNGEVYTSNYNYNGGPYVKTYTTFESGYGISYIWYK</sequence>
<gene>
    <name evidence="4" type="ORF">K493DRAFT_380717</name>
</gene>
<evidence type="ECO:0000256" key="1">
    <source>
        <dbReference type="SAM" id="MobiDB-lite"/>
    </source>
</evidence>
<evidence type="ECO:0000313" key="5">
    <source>
        <dbReference type="Proteomes" id="UP000193498"/>
    </source>
</evidence>
<evidence type="ECO:0000256" key="2">
    <source>
        <dbReference type="SAM" id="SignalP"/>
    </source>
</evidence>
<evidence type="ECO:0000313" key="4">
    <source>
        <dbReference type="EMBL" id="ORY04184.1"/>
    </source>
</evidence>
<dbReference type="SUPFAM" id="SSF54001">
    <property type="entry name" value="Cysteine proteinases"/>
    <property type="match status" value="1"/>
</dbReference>
<keyword evidence="2" id="KW-0732">Signal</keyword>
<dbReference type="InterPro" id="IPR007921">
    <property type="entry name" value="CHAP_dom"/>
</dbReference>
<name>A0A1Y1Z255_9FUNG</name>
<reference evidence="4 5" key="1">
    <citation type="submission" date="2016-07" db="EMBL/GenBank/DDBJ databases">
        <title>Pervasive Adenine N6-methylation of Active Genes in Fungi.</title>
        <authorList>
            <consortium name="DOE Joint Genome Institute"/>
            <person name="Mondo S.J."/>
            <person name="Dannebaum R.O."/>
            <person name="Kuo R.C."/>
            <person name="Labutti K."/>
            <person name="Haridas S."/>
            <person name="Kuo A."/>
            <person name="Salamov A."/>
            <person name="Ahrendt S.R."/>
            <person name="Lipzen A."/>
            <person name="Sullivan W."/>
            <person name="Andreopoulos W.B."/>
            <person name="Clum A."/>
            <person name="Lindquist E."/>
            <person name="Daum C."/>
            <person name="Ramamoorthy G.K."/>
            <person name="Gryganskyi A."/>
            <person name="Culley D."/>
            <person name="Magnuson J.K."/>
            <person name="James T.Y."/>
            <person name="O'Malley M.A."/>
            <person name="Stajich J.E."/>
            <person name="Spatafora J.W."/>
            <person name="Visel A."/>
            <person name="Grigoriev I.V."/>
        </authorList>
    </citation>
    <scope>NUCLEOTIDE SEQUENCE [LARGE SCALE GENOMIC DNA]</scope>
    <source>
        <strain evidence="4 5">CBS 931.73</strain>
    </source>
</reference>
<dbReference type="EMBL" id="MCFE01000038">
    <property type="protein sequence ID" value="ORY04184.1"/>
    <property type="molecule type" value="Genomic_DNA"/>
</dbReference>
<feature type="signal peptide" evidence="2">
    <location>
        <begin position="1"/>
        <end position="24"/>
    </location>
</feature>
<feature type="non-terminal residue" evidence="4">
    <location>
        <position position="1"/>
    </location>
</feature>
<accession>A0A1Y1Z255</accession>
<dbReference type="Pfam" id="PF05257">
    <property type="entry name" value="CHAP"/>
    <property type="match status" value="1"/>
</dbReference>
<protein>
    <recommendedName>
        <fullName evidence="3">Peptidase C51 domain-containing protein</fullName>
    </recommendedName>
</protein>
<dbReference type="InParanoid" id="A0A1Y1Z255"/>
<dbReference type="Gene3D" id="3.90.1720.10">
    <property type="entry name" value="endopeptidase domain like (from Nostoc punctiforme)"/>
    <property type="match status" value="1"/>
</dbReference>
<dbReference type="AlphaFoldDB" id="A0A1Y1Z255"/>
<comment type="caution">
    <text evidence="4">The sequence shown here is derived from an EMBL/GenBank/DDBJ whole genome shotgun (WGS) entry which is preliminary data.</text>
</comment>
<feature type="chain" id="PRO_5013186359" description="Peptidase C51 domain-containing protein" evidence="2">
    <location>
        <begin position="25"/>
        <end position="207"/>
    </location>
</feature>
<dbReference type="InterPro" id="IPR038765">
    <property type="entry name" value="Papain-like_cys_pep_sf"/>
</dbReference>
<proteinExistence type="predicted"/>
<dbReference type="Proteomes" id="UP000193498">
    <property type="component" value="Unassembled WGS sequence"/>
</dbReference>
<organism evidence="4 5">
    <name type="scientific">Basidiobolus meristosporus CBS 931.73</name>
    <dbReference type="NCBI Taxonomy" id="1314790"/>
    <lineage>
        <taxon>Eukaryota</taxon>
        <taxon>Fungi</taxon>
        <taxon>Fungi incertae sedis</taxon>
        <taxon>Zoopagomycota</taxon>
        <taxon>Entomophthoromycotina</taxon>
        <taxon>Basidiobolomycetes</taxon>
        <taxon>Basidiobolales</taxon>
        <taxon>Basidiobolaceae</taxon>
        <taxon>Basidiobolus</taxon>
    </lineage>
</organism>